<dbReference type="PROSITE" id="PS50088">
    <property type="entry name" value="ANK_REPEAT"/>
    <property type="match status" value="2"/>
</dbReference>
<evidence type="ECO:0000256" key="3">
    <source>
        <dbReference type="ARBA" id="ARBA00023043"/>
    </source>
</evidence>
<keyword evidence="2" id="KW-0677">Repeat</keyword>
<dbReference type="PRINTS" id="PR00689">
    <property type="entry name" value="ACOABINDINGP"/>
</dbReference>
<dbReference type="Pfam" id="PF00887">
    <property type="entry name" value="ACBP"/>
    <property type="match status" value="1"/>
</dbReference>
<dbReference type="InterPro" id="IPR000582">
    <property type="entry name" value="Acyl-CoA-binding_protein"/>
</dbReference>
<reference evidence="7 8" key="1">
    <citation type="submission" date="2018-04" db="EMBL/GenBank/DDBJ databases">
        <title>The genome of golden apple snail Pomacea canaliculata provides insight into stress tolerance and invasive adaptation.</title>
        <authorList>
            <person name="Liu C."/>
            <person name="Liu B."/>
            <person name="Ren Y."/>
            <person name="Zhang Y."/>
            <person name="Wang H."/>
            <person name="Li S."/>
            <person name="Jiang F."/>
            <person name="Yin L."/>
            <person name="Zhang G."/>
            <person name="Qian W."/>
            <person name="Fan W."/>
        </authorList>
    </citation>
    <scope>NUCLEOTIDE SEQUENCE [LARGE SCALE GENOMIC DNA]</scope>
    <source>
        <strain evidence="7">SZHN2017</strain>
        <tissue evidence="7">Muscle</tissue>
    </source>
</reference>
<sequence length="263" mass="29480">MEDSMDDVNDIDSIEDVFKSAANYVRQIGSRIGAEKLLYFYARYKQVSNGLCTTPKPGLLDFQGRQKWDAWKKLGDMTKIQAMREYISLLDNTEPGWRSKFLCAGDDISNDYQSKKSNQKSGMGIFVSTMQSADEELSDQQKTIFHWCQEGNVSKVKAMLNSTGHQINQLDSEGMGLLHWASDRGLEDMVTLLLENGADVNLQDCDGQTAMHYAVSCEHENIVRVLVSWKADFKIRDTDGNSALDIASSDMKVLFDSLGVNMG</sequence>
<dbReference type="PROSITE" id="PS50297">
    <property type="entry name" value="ANK_REP_REGION"/>
    <property type="match status" value="2"/>
</dbReference>
<dbReference type="STRING" id="400727.A0A2T7NMK1"/>
<dbReference type="InterPro" id="IPR014352">
    <property type="entry name" value="FERM/acyl-CoA-bd_prot_sf"/>
</dbReference>
<keyword evidence="4" id="KW-0446">Lipid-binding</keyword>
<feature type="domain" description="ACB" evidence="6">
    <location>
        <begin position="14"/>
        <end position="99"/>
    </location>
</feature>
<proteinExistence type="predicted"/>
<dbReference type="SUPFAM" id="SSF48403">
    <property type="entry name" value="Ankyrin repeat"/>
    <property type="match status" value="1"/>
</dbReference>
<keyword evidence="8" id="KW-1185">Reference proteome</keyword>
<dbReference type="PANTHER" id="PTHR24119">
    <property type="entry name" value="ACYL-COA-BINDING DOMAIN-CONTAINING PROTEIN 6"/>
    <property type="match status" value="1"/>
</dbReference>
<dbReference type="EMBL" id="PZQS01000011">
    <property type="protein sequence ID" value="PVD22400.1"/>
    <property type="molecule type" value="Genomic_DNA"/>
</dbReference>
<evidence type="ECO:0000313" key="8">
    <source>
        <dbReference type="Proteomes" id="UP000245119"/>
    </source>
</evidence>
<protein>
    <recommendedName>
        <fullName evidence="1">Acyl-CoA-binding domain-containing protein 6</fullName>
    </recommendedName>
</protein>
<feature type="repeat" description="ANK" evidence="5">
    <location>
        <begin position="173"/>
        <end position="205"/>
    </location>
</feature>
<evidence type="ECO:0000256" key="5">
    <source>
        <dbReference type="PROSITE-ProRule" id="PRU00023"/>
    </source>
</evidence>
<dbReference type="Pfam" id="PF12796">
    <property type="entry name" value="Ank_2"/>
    <property type="match status" value="1"/>
</dbReference>
<dbReference type="OrthoDB" id="4567at2759"/>
<evidence type="ECO:0000256" key="4">
    <source>
        <dbReference type="ARBA" id="ARBA00023121"/>
    </source>
</evidence>
<comment type="caution">
    <text evidence="7">The sequence shown here is derived from an EMBL/GenBank/DDBJ whole genome shotgun (WGS) entry which is preliminary data.</text>
</comment>
<evidence type="ECO:0000256" key="1">
    <source>
        <dbReference type="ARBA" id="ARBA00018419"/>
    </source>
</evidence>
<dbReference type="OMA" id="ARSKWQA"/>
<keyword evidence="3 5" id="KW-0040">ANK repeat</keyword>
<dbReference type="InterPro" id="IPR035984">
    <property type="entry name" value="Acyl-CoA-binding_sf"/>
</dbReference>
<dbReference type="PROSITE" id="PS51228">
    <property type="entry name" value="ACB_2"/>
    <property type="match status" value="1"/>
</dbReference>
<dbReference type="SMART" id="SM00248">
    <property type="entry name" value="ANK"/>
    <property type="match status" value="3"/>
</dbReference>
<dbReference type="AlphaFoldDB" id="A0A2T7NMK1"/>
<gene>
    <name evidence="7" type="ORF">C0Q70_18211</name>
</gene>
<evidence type="ECO:0000256" key="2">
    <source>
        <dbReference type="ARBA" id="ARBA00022737"/>
    </source>
</evidence>
<feature type="repeat" description="ANK" evidence="5">
    <location>
        <begin position="206"/>
        <end position="238"/>
    </location>
</feature>
<organism evidence="7 8">
    <name type="scientific">Pomacea canaliculata</name>
    <name type="common">Golden apple snail</name>
    <dbReference type="NCBI Taxonomy" id="400727"/>
    <lineage>
        <taxon>Eukaryota</taxon>
        <taxon>Metazoa</taxon>
        <taxon>Spiralia</taxon>
        <taxon>Lophotrochozoa</taxon>
        <taxon>Mollusca</taxon>
        <taxon>Gastropoda</taxon>
        <taxon>Caenogastropoda</taxon>
        <taxon>Architaenioglossa</taxon>
        <taxon>Ampullarioidea</taxon>
        <taxon>Ampullariidae</taxon>
        <taxon>Pomacea</taxon>
    </lineage>
</organism>
<accession>A0A2T7NMK1</accession>
<evidence type="ECO:0000259" key="6">
    <source>
        <dbReference type="PROSITE" id="PS51228"/>
    </source>
</evidence>
<dbReference type="GO" id="GO:0000062">
    <property type="term" value="F:fatty-acyl-CoA binding"/>
    <property type="evidence" value="ECO:0007669"/>
    <property type="project" value="InterPro"/>
</dbReference>
<dbReference type="Proteomes" id="UP000245119">
    <property type="component" value="Linkage Group LG11"/>
</dbReference>
<dbReference type="Gene3D" id="1.25.40.20">
    <property type="entry name" value="Ankyrin repeat-containing domain"/>
    <property type="match status" value="1"/>
</dbReference>
<dbReference type="Gene3D" id="1.20.80.10">
    <property type="match status" value="1"/>
</dbReference>
<dbReference type="InterPro" id="IPR036770">
    <property type="entry name" value="Ankyrin_rpt-contain_sf"/>
</dbReference>
<evidence type="ECO:0000313" key="7">
    <source>
        <dbReference type="EMBL" id="PVD22400.1"/>
    </source>
</evidence>
<dbReference type="InterPro" id="IPR002110">
    <property type="entry name" value="Ankyrin_rpt"/>
</dbReference>
<dbReference type="PANTHER" id="PTHR24119:SF0">
    <property type="entry name" value="ACYL-COA-BINDING DOMAIN-CONTAINING PROTEIN 6"/>
    <property type="match status" value="1"/>
</dbReference>
<name>A0A2T7NMK1_POMCA</name>
<dbReference type="SUPFAM" id="SSF47027">
    <property type="entry name" value="Acyl-CoA binding protein"/>
    <property type="match status" value="1"/>
</dbReference>